<dbReference type="AlphaFoldDB" id="A0A6J7R7Z5"/>
<dbReference type="InterPro" id="IPR040771">
    <property type="entry name" value="TLP1_add_C"/>
</dbReference>
<dbReference type="SUPFAM" id="SSF53901">
    <property type="entry name" value="Thiolase-like"/>
    <property type="match status" value="2"/>
</dbReference>
<name>A0A6J7R7Z5_9ZZZZ</name>
<sequence>MTLSPKTPILVGSGQSLQRPNDPRTASFDTAADPVALMVEAIRLATADAGLASLPDLDALRVVGLLSWKYGNPAWLIAKDLGVSSREYALSAMGGNTPQSLVNAAATEIQNGQADIIVLTGGESTRTKARAKKAGAELTWRKTGADVPAPTAVGEDLVMVSEYELERRIIMPVQVYPMFETAIRARAGRSIQDHQKHISELWSRFSNVAAKNPNAWSQNAMSAEDIRTAGPNNRMIGFPYPKFMNSNNDVDMGAALIMCSVEKAEALGIPRDRWIFIHSGTDCHEHQYISERWTFAETPAIELGGKLALQNAGVGIDDIGIVDLYSCFPAAVQLGAQSLGLDINAQLTRTGGLPFAGGPWNNYVMHAIATVMNDLRNAPNELGLVWANGGYTTKHAFGVYSTQPPKEAFKHAYPQDQIDAMPRRTVAKAAEAVGPATLEAYSVMHDRDGKPAMVHAACLLADGRRAWGESTDATLGGAMCAEEFVGRAVELDAAGVVHVQ</sequence>
<gene>
    <name evidence="6" type="ORF">UFOPK4098_01075</name>
</gene>
<evidence type="ECO:0000256" key="4">
    <source>
        <dbReference type="SAM" id="MobiDB-lite"/>
    </source>
</evidence>
<dbReference type="InterPro" id="IPR016039">
    <property type="entry name" value="Thiolase-like"/>
</dbReference>
<dbReference type="Gene3D" id="3.40.47.10">
    <property type="match status" value="1"/>
</dbReference>
<evidence type="ECO:0000313" key="6">
    <source>
        <dbReference type="EMBL" id="CAB5024905.1"/>
    </source>
</evidence>
<organism evidence="6">
    <name type="scientific">freshwater metagenome</name>
    <dbReference type="NCBI Taxonomy" id="449393"/>
    <lineage>
        <taxon>unclassified sequences</taxon>
        <taxon>metagenomes</taxon>
        <taxon>ecological metagenomes</taxon>
    </lineage>
</organism>
<comment type="similarity">
    <text evidence="1">Belongs to the thiolase-like superfamily. Thiolase family.</text>
</comment>
<dbReference type="Gene3D" id="2.40.50.840">
    <property type="match status" value="1"/>
</dbReference>
<feature type="region of interest" description="Disordered" evidence="4">
    <location>
        <begin position="1"/>
        <end position="29"/>
    </location>
</feature>
<feature type="domain" description="Thiolase-like protein type 1 additional C-terminal" evidence="5">
    <location>
        <begin position="415"/>
        <end position="492"/>
    </location>
</feature>
<dbReference type="EMBL" id="CAFBPN010000060">
    <property type="protein sequence ID" value="CAB5024905.1"/>
    <property type="molecule type" value="Genomic_DNA"/>
</dbReference>
<accession>A0A6J7R7Z5</accession>
<proteinExistence type="inferred from homology"/>
<dbReference type="PANTHER" id="PTHR18919">
    <property type="entry name" value="ACETYL-COA C-ACYLTRANSFERASE"/>
    <property type="match status" value="1"/>
</dbReference>
<keyword evidence="3" id="KW-0012">Acyltransferase</keyword>
<evidence type="ECO:0000256" key="1">
    <source>
        <dbReference type="ARBA" id="ARBA00010982"/>
    </source>
</evidence>
<dbReference type="PANTHER" id="PTHR18919:SF139">
    <property type="entry name" value="THIOLASE-LIKE PROTEIN TYPE 1 ADDITIONAL C-TERMINAL DOMAIN-CONTAINING PROTEIN"/>
    <property type="match status" value="1"/>
</dbReference>
<evidence type="ECO:0000259" key="5">
    <source>
        <dbReference type="Pfam" id="PF18313"/>
    </source>
</evidence>
<dbReference type="GO" id="GO:0016746">
    <property type="term" value="F:acyltransferase activity"/>
    <property type="evidence" value="ECO:0007669"/>
    <property type="project" value="UniProtKB-KW"/>
</dbReference>
<evidence type="ECO:0000256" key="3">
    <source>
        <dbReference type="ARBA" id="ARBA00023315"/>
    </source>
</evidence>
<protein>
    <submittedName>
        <fullName evidence="6">Unannotated protein</fullName>
    </submittedName>
</protein>
<evidence type="ECO:0000256" key="2">
    <source>
        <dbReference type="ARBA" id="ARBA00022679"/>
    </source>
</evidence>
<dbReference type="Pfam" id="PF18313">
    <property type="entry name" value="TLP1_add_C"/>
    <property type="match status" value="1"/>
</dbReference>
<keyword evidence="2" id="KW-0808">Transferase</keyword>
<reference evidence="6" key="1">
    <citation type="submission" date="2020-05" db="EMBL/GenBank/DDBJ databases">
        <authorList>
            <person name="Chiriac C."/>
            <person name="Salcher M."/>
            <person name="Ghai R."/>
            <person name="Kavagutti S V."/>
        </authorList>
    </citation>
    <scope>NUCLEOTIDE SEQUENCE</scope>
</reference>